<name>A0A3N2BBU3_9MICO</name>
<organism evidence="2 3">
    <name type="scientific">Bogoriella caseilytica</name>
    <dbReference type="NCBI Taxonomy" id="56055"/>
    <lineage>
        <taxon>Bacteria</taxon>
        <taxon>Bacillati</taxon>
        <taxon>Actinomycetota</taxon>
        <taxon>Actinomycetes</taxon>
        <taxon>Micrococcales</taxon>
        <taxon>Bogoriellaceae</taxon>
        <taxon>Bogoriella</taxon>
    </lineage>
</organism>
<evidence type="ECO:0000259" key="1">
    <source>
        <dbReference type="Pfam" id="PF06259"/>
    </source>
</evidence>
<sequence>MDSASGDGSSATGTMSVTNSADPHLMVLAPDQDVDTEDLATTAAMLSELADEIVGLVRQLDEVDMGVAGAAARQSVGHHFFAFHGQLAQLRNGPEGLVALVGELESLAWRVRQVRYLYDDTEAVVTNLFTAPDLIAERLGLLAVSRFGEEPRPIELVTPFLSLGGLTSADAWLTFFHPRSQEALQGITAQSPYFQAAQDARGAARLAGSLMVLAAALVAGSDIPNGVIVRNNVDHLAGHLPSWRSPLADQTLTRLGLPTPGEEHNNVQATALTSVAWMHMLFGPARQLLGTVPRGGFEAVRSVPVNSRGERRLGSWQGIPLTENGIRGGTPLDTGPKVVPVGFGTEIEPLSTAEVLRRFETVNEHFDATDTGTIEIVNTTTADGERGWTVLIPGTKDWTVGTSQVMDMDTNMAGVAGEQTHMAMAVAQAMDQVGIQPGEPVSLFGHSQGGIVAAELSADPLLQSQYEISSVVTFGSPTAQVEIPENTAALHLINSQDPVAGLDGARDPATGNRVTVAALSPFSFNLVRTHHLEPYVDVAGRLDDLNDPRLEHVHGEVERSFGAGQEVTSTRAYTFEVERF</sequence>
<dbReference type="Proteomes" id="UP000280668">
    <property type="component" value="Unassembled WGS sequence"/>
</dbReference>
<dbReference type="AlphaFoldDB" id="A0A3N2BBU3"/>
<dbReference type="Pfam" id="PF06259">
    <property type="entry name" value="Abhydrolase_8"/>
    <property type="match status" value="1"/>
</dbReference>
<keyword evidence="3" id="KW-1185">Reference proteome</keyword>
<reference evidence="2 3" key="1">
    <citation type="submission" date="2018-11" db="EMBL/GenBank/DDBJ databases">
        <title>Sequencing the genomes of 1000 actinobacteria strains.</title>
        <authorList>
            <person name="Klenk H.-P."/>
        </authorList>
    </citation>
    <scope>NUCLEOTIDE SEQUENCE [LARGE SCALE GENOMIC DNA]</scope>
    <source>
        <strain evidence="2 3">DSM 11294</strain>
    </source>
</reference>
<feature type="domain" description="DUF1023" evidence="1">
    <location>
        <begin position="424"/>
        <end position="484"/>
    </location>
</feature>
<keyword evidence="2" id="KW-0378">Hydrolase</keyword>
<dbReference type="Gene3D" id="3.40.50.1820">
    <property type="entry name" value="alpha/beta hydrolase"/>
    <property type="match status" value="1"/>
</dbReference>
<proteinExistence type="predicted"/>
<dbReference type="SUPFAM" id="SSF53474">
    <property type="entry name" value="alpha/beta-Hydrolases"/>
    <property type="match status" value="1"/>
</dbReference>
<dbReference type="GO" id="GO:0016787">
    <property type="term" value="F:hydrolase activity"/>
    <property type="evidence" value="ECO:0007669"/>
    <property type="project" value="UniProtKB-KW"/>
</dbReference>
<evidence type="ECO:0000313" key="2">
    <source>
        <dbReference type="EMBL" id="ROR72716.1"/>
    </source>
</evidence>
<gene>
    <name evidence="2" type="ORF">EDD31_1075</name>
</gene>
<accession>A0A3N2BBU3</accession>
<protein>
    <submittedName>
        <fullName evidence="2">Alpha/beta hydrolase family protein</fullName>
    </submittedName>
</protein>
<dbReference type="InterPro" id="IPR010427">
    <property type="entry name" value="DUF1023"/>
</dbReference>
<evidence type="ECO:0000313" key="3">
    <source>
        <dbReference type="Proteomes" id="UP000280668"/>
    </source>
</evidence>
<comment type="caution">
    <text evidence="2">The sequence shown here is derived from an EMBL/GenBank/DDBJ whole genome shotgun (WGS) entry which is preliminary data.</text>
</comment>
<dbReference type="InterPro" id="IPR029058">
    <property type="entry name" value="AB_hydrolase_fold"/>
</dbReference>
<dbReference type="EMBL" id="RKHK01000001">
    <property type="protein sequence ID" value="ROR72716.1"/>
    <property type="molecule type" value="Genomic_DNA"/>
</dbReference>